<proteinExistence type="predicted"/>
<evidence type="ECO:0000313" key="2">
    <source>
        <dbReference type="EMBL" id="RXZ85464.1"/>
    </source>
</evidence>
<evidence type="ECO:0000313" key="4">
    <source>
        <dbReference type="Proteomes" id="UP000581087"/>
    </source>
</evidence>
<dbReference type="SUPFAM" id="SSF56235">
    <property type="entry name" value="N-terminal nucleophile aminohydrolases (Ntn hydrolases)"/>
    <property type="match status" value="1"/>
</dbReference>
<dbReference type="OrthoDB" id="1265391at2"/>
<name>A0A4Q2M0U4_9MICO</name>
<protein>
    <submittedName>
        <fullName evidence="1">Penicillin V acylase-like amidase (Ntn superfamily)</fullName>
    </submittedName>
</protein>
<evidence type="ECO:0000313" key="3">
    <source>
        <dbReference type="Proteomes" id="UP000292686"/>
    </source>
</evidence>
<dbReference type="Gene3D" id="3.60.60.10">
    <property type="entry name" value="Penicillin V Acylase, Chain A"/>
    <property type="match status" value="1"/>
</dbReference>
<dbReference type="EMBL" id="JACCBI010000001">
    <property type="protein sequence ID" value="NYD65666.1"/>
    <property type="molecule type" value="Genomic_DNA"/>
</dbReference>
<dbReference type="AlphaFoldDB" id="A0A4Q2M0U4"/>
<dbReference type="EMBL" id="SDPM01000009">
    <property type="protein sequence ID" value="RXZ85464.1"/>
    <property type="molecule type" value="Genomic_DNA"/>
</dbReference>
<dbReference type="Proteomes" id="UP000581087">
    <property type="component" value="Unassembled WGS sequence"/>
</dbReference>
<keyword evidence="3" id="KW-1185">Reference proteome</keyword>
<evidence type="ECO:0000313" key="1">
    <source>
        <dbReference type="EMBL" id="NYD65666.1"/>
    </source>
</evidence>
<reference evidence="2 3" key="1">
    <citation type="submission" date="2019-01" db="EMBL/GenBank/DDBJ databases">
        <title>Agromyces.</title>
        <authorList>
            <person name="Li J."/>
        </authorList>
    </citation>
    <scope>NUCLEOTIDE SEQUENCE [LARGE SCALE GENOMIC DNA]</scope>
    <source>
        <strain evidence="2 3">DSM 23870</strain>
    </source>
</reference>
<accession>A0A4Q2M0U4</accession>
<dbReference type="Proteomes" id="UP000292686">
    <property type="component" value="Unassembled WGS sequence"/>
</dbReference>
<gene>
    <name evidence="1" type="ORF">BJ972_000185</name>
    <name evidence="2" type="ORF">ESP50_14765</name>
</gene>
<dbReference type="RefSeq" id="WP_129176530.1">
    <property type="nucleotide sequence ID" value="NZ_JACCBI010000001.1"/>
</dbReference>
<comment type="caution">
    <text evidence="2">The sequence shown here is derived from an EMBL/GenBank/DDBJ whole genome shotgun (WGS) entry which is preliminary data.</text>
</comment>
<sequence length="97" mass="10499">MTLEQPADATELEHLTLHALNNFDIPVGMMTGVAATGVEQDDQTKWVSIASLSARRYIVRIQSNPTPVVVDLASLDLTGDAPRQLDLLPGEFTPVTL</sequence>
<dbReference type="InterPro" id="IPR029055">
    <property type="entry name" value="Ntn_hydrolases_N"/>
</dbReference>
<organism evidence="2 3">
    <name type="scientific">Agromyces atrinae</name>
    <dbReference type="NCBI Taxonomy" id="592376"/>
    <lineage>
        <taxon>Bacteria</taxon>
        <taxon>Bacillati</taxon>
        <taxon>Actinomycetota</taxon>
        <taxon>Actinomycetes</taxon>
        <taxon>Micrococcales</taxon>
        <taxon>Microbacteriaceae</taxon>
        <taxon>Agromyces</taxon>
    </lineage>
</organism>
<reference evidence="1 4" key="2">
    <citation type="submission" date="2020-07" db="EMBL/GenBank/DDBJ databases">
        <title>Sequencing the genomes of 1000 actinobacteria strains.</title>
        <authorList>
            <person name="Klenk H.-P."/>
        </authorList>
    </citation>
    <scope>NUCLEOTIDE SEQUENCE [LARGE SCALE GENOMIC DNA]</scope>
    <source>
        <strain evidence="1 4">DSM 23870</strain>
    </source>
</reference>